<gene>
    <name evidence="10" type="primary">FGENESH: predicted gene_8.295</name>
    <name evidence="7" type="synonym">MED9</name>
    <name evidence="11" type="ORF">AAT19DRAFT_16028</name>
    <name evidence="10" type="ORF">BN2166_0044400</name>
</gene>
<reference evidence="11 13" key="2">
    <citation type="journal article" date="2018" name="Elife">
        <title>Functional genomics of lipid metabolism in the oleaginous yeast Rhodosporidium toruloides.</title>
        <authorList>
            <person name="Coradetti S.T."/>
            <person name="Pinel D."/>
            <person name="Geiselman G."/>
            <person name="Ito M."/>
            <person name="Mondo S."/>
            <person name="Reilly M.C."/>
            <person name="Cheng Y.F."/>
            <person name="Bauer S."/>
            <person name="Grigoriev I."/>
            <person name="Gladden J.M."/>
            <person name="Simmons B.A."/>
            <person name="Brem R."/>
            <person name="Arkin A.P."/>
            <person name="Skerker J.M."/>
        </authorList>
    </citation>
    <scope>NUCLEOTIDE SEQUENCE [LARGE SCALE GENOMIC DNA]</scope>
    <source>
        <strain evidence="11 13">NBRC 0880</strain>
    </source>
</reference>
<dbReference type="GO" id="GO:0006357">
    <property type="term" value="P:regulation of transcription by RNA polymerase II"/>
    <property type="evidence" value="ECO:0007669"/>
    <property type="project" value="InterPro"/>
</dbReference>
<accession>A0A0K3CFS9</accession>
<protein>
    <recommendedName>
        <fullName evidence="7">Mediator of RNA polymerase II transcription subunit 9</fullName>
    </recommendedName>
    <alternativeName>
        <fullName evidence="7">Mediator complex subunit 9</fullName>
    </alternativeName>
</protein>
<feature type="compositionally biased region" description="Low complexity" evidence="9">
    <location>
        <begin position="37"/>
        <end position="46"/>
    </location>
</feature>
<comment type="similarity">
    <text evidence="2 7">Belongs to the Mediator complex subunit 9 family.</text>
</comment>
<keyword evidence="12" id="KW-1185">Reference proteome</keyword>
<evidence type="ECO:0000256" key="7">
    <source>
        <dbReference type="RuleBase" id="RU364145"/>
    </source>
</evidence>
<keyword evidence="3 7" id="KW-0805">Transcription regulation</keyword>
<reference evidence="10 12" key="1">
    <citation type="submission" date="2015-07" db="EMBL/GenBank/DDBJ databases">
        <authorList>
            <person name="Cajimat M.N.B."/>
            <person name="Milazzo M.L."/>
            <person name="Fulhorst C.F."/>
        </authorList>
    </citation>
    <scope>NUCLEOTIDE SEQUENCE [LARGE SCALE GENOMIC DNA]</scope>
    <source>
        <strain evidence="10">Single colony</strain>
    </source>
</reference>
<evidence type="ECO:0000256" key="6">
    <source>
        <dbReference type="ARBA" id="ARBA00023242"/>
    </source>
</evidence>
<evidence type="ECO:0000256" key="9">
    <source>
        <dbReference type="SAM" id="MobiDB-lite"/>
    </source>
</evidence>
<proteinExistence type="inferred from homology"/>
<dbReference type="OrthoDB" id="2528501at2759"/>
<evidence type="ECO:0000256" key="1">
    <source>
        <dbReference type="ARBA" id="ARBA00004123"/>
    </source>
</evidence>
<dbReference type="GO" id="GO:0003712">
    <property type="term" value="F:transcription coregulator activity"/>
    <property type="evidence" value="ECO:0007669"/>
    <property type="project" value="InterPro"/>
</dbReference>
<evidence type="ECO:0000256" key="3">
    <source>
        <dbReference type="ARBA" id="ARBA00023015"/>
    </source>
</evidence>
<dbReference type="Proteomes" id="UP000199069">
    <property type="component" value="Unassembled WGS sequence"/>
</dbReference>
<evidence type="ECO:0000313" key="10">
    <source>
        <dbReference type="EMBL" id="CTR08579.1"/>
    </source>
</evidence>
<organism evidence="10 12">
    <name type="scientific">Rhodotorula toruloides</name>
    <name type="common">Yeast</name>
    <name type="synonym">Rhodosporidium toruloides</name>
    <dbReference type="NCBI Taxonomy" id="5286"/>
    <lineage>
        <taxon>Eukaryota</taxon>
        <taxon>Fungi</taxon>
        <taxon>Dikarya</taxon>
        <taxon>Basidiomycota</taxon>
        <taxon>Pucciniomycotina</taxon>
        <taxon>Microbotryomycetes</taxon>
        <taxon>Sporidiobolales</taxon>
        <taxon>Sporidiobolaceae</taxon>
        <taxon>Rhodotorula</taxon>
    </lineage>
</organism>
<dbReference type="Proteomes" id="UP000239560">
    <property type="component" value="Unassembled WGS sequence"/>
</dbReference>
<evidence type="ECO:0000313" key="13">
    <source>
        <dbReference type="Proteomes" id="UP000239560"/>
    </source>
</evidence>
<comment type="subunit">
    <text evidence="7">Component of the Mediator complex.</text>
</comment>
<evidence type="ECO:0000256" key="8">
    <source>
        <dbReference type="SAM" id="Coils"/>
    </source>
</evidence>
<dbReference type="AlphaFoldDB" id="A0A0K3CFS9"/>
<dbReference type="EMBL" id="LCTV02000008">
    <property type="protein sequence ID" value="PRQ73275.1"/>
    <property type="molecule type" value="Genomic_DNA"/>
</dbReference>
<evidence type="ECO:0000256" key="2">
    <source>
        <dbReference type="ARBA" id="ARBA00008089"/>
    </source>
</evidence>
<evidence type="ECO:0000256" key="5">
    <source>
        <dbReference type="ARBA" id="ARBA00023163"/>
    </source>
</evidence>
<dbReference type="InterPro" id="IPR011425">
    <property type="entry name" value="Med9"/>
</dbReference>
<comment type="function">
    <text evidence="7">Component of the Mediator complex, a coactivator involved in the regulated transcription of nearly all RNA polymerase II-dependent genes. Mediator functions as a bridge to convey information from gene-specific regulatory proteins to the basal RNA polymerase II transcription machinery. Mediator is recruited to promoters by direct interactions with regulatory proteins and serves as a scaffold for the assembly of a functional preinitiation complex with RNA polymerase II and the general transcription factors.</text>
</comment>
<keyword evidence="6 7" id="KW-0539">Nucleus</keyword>
<dbReference type="EMBL" id="CWKI01000008">
    <property type="protein sequence ID" value="CTR08579.1"/>
    <property type="molecule type" value="Genomic_DNA"/>
</dbReference>
<evidence type="ECO:0000313" key="12">
    <source>
        <dbReference type="Proteomes" id="UP000199069"/>
    </source>
</evidence>
<sequence length="127" mass="13120">MAENKPFDVPLASTLLPSLVKLAQLAADASSVGTSNGEAGDAAGETDGARNAKGEISKQAASLRTKLATLSAQAAALPAGDLSLDDQAWLIGELEKEVERKREELQKMAQLTALSADKGKEAMDTAP</sequence>
<keyword evidence="4 7" id="KW-0010">Activator</keyword>
<feature type="coiled-coil region" evidence="8">
    <location>
        <begin position="84"/>
        <end position="114"/>
    </location>
</feature>
<keyword evidence="5 7" id="KW-0804">Transcription</keyword>
<comment type="subcellular location">
    <subcellularLocation>
        <location evidence="1 7">Nucleus</location>
    </subcellularLocation>
</comment>
<dbReference type="Pfam" id="PF07544">
    <property type="entry name" value="Med9"/>
    <property type="match status" value="1"/>
</dbReference>
<keyword evidence="8" id="KW-0175">Coiled coil</keyword>
<feature type="compositionally biased region" description="Basic and acidic residues" evidence="9">
    <location>
        <begin position="47"/>
        <end position="56"/>
    </location>
</feature>
<feature type="region of interest" description="Disordered" evidence="9">
    <location>
        <begin position="30"/>
        <end position="56"/>
    </location>
</feature>
<name>A0A0K3CFS9_RHOTO</name>
<dbReference type="OMA" id="DKGKEAM"/>
<dbReference type="GO" id="GO:0016592">
    <property type="term" value="C:mediator complex"/>
    <property type="evidence" value="ECO:0007669"/>
    <property type="project" value="InterPro"/>
</dbReference>
<evidence type="ECO:0000256" key="4">
    <source>
        <dbReference type="ARBA" id="ARBA00023159"/>
    </source>
</evidence>
<evidence type="ECO:0000313" key="11">
    <source>
        <dbReference type="EMBL" id="PRQ73275.1"/>
    </source>
</evidence>